<keyword evidence="2" id="KW-1185">Reference proteome</keyword>
<evidence type="ECO:0000313" key="2">
    <source>
        <dbReference type="Proteomes" id="UP000617628"/>
    </source>
</evidence>
<name>A0A934RW01_9BACT</name>
<dbReference type="AlphaFoldDB" id="A0A934RW01"/>
<evidence type="ECO:0000313" key="1">
    <source>
        <dbReference type="EMBL" id="MBK1877511.1"/>
    </source>
</evidence>
<keyword evidence="1" id="KW-0808">Transferase</keyword>
<accession>A0A934RW01</accession>
<dbReference type="Gene3D" id="3.40.1190.20">
    <property type="match status" value="1"/>
</dbReference>
<dbReference type="Proteomes" id="UP000617628">
    <property type="component" value="Unassembled WGS sequence"/>
</dbReference>
<keyword evidence="1" id="KW-0418">Kinase</keyword>
<dbReference type="InterPro" id="IPR029056">
    <property type="entry name" value="Ribokinase-like"/>
</dbReference>
<dbReference type="GO" id="GO:0016301">
    <property type="term" value="F:kinase activity"/>
    <property type="evidence" value="ECO:0007669"/>
    <property type="project" value="UniProtKB-KW"/>
</dbReference>
<gene>
    <name evidence="1" type="ORF">JIN87_11580</name>
</gene>
<organism evidence="1 2">
    <name type="scientific">Pelagicoccus mobilis</name>
    <dbReference type="NCBI Taxonomy" id="415221"/>
    <lineage>
        <taxon>Bacteria</taxon>
        <taxon>Pseudomonadati</taxon>
        <taxon>Verrucomicrobiota</taxon>
        <taxon>Opitutia</taxon>
        <taxon>Puniceicoccales</taxon>
        <taxon>Pelagicoccaceae</taxon>
        <taxon>Pelagicoccus</taxon>
    </lineage>
</organism>
<dbReference type="EMBL" id="JAENIL010000019">
    <property type="protein sequence ID" value="MBK1877511.1"/>
    <property type="molecule type" value="Genomic_DNA"/>
</dbReference>
<comment type="caution">
    <text evidence="1">The sequence shown here is derived from an EMBL/GenBank/DDBJ whole genome shotgun (WGS) entry which is preliminary data.</text>
</comment>
<sequence>MDYRQRALQELSEKRSNQAGKRVVVGLDGFVDTILHLVDKRSGAGENFSRIETIADFGSRVSAASGKSANIEMYPRMEKLGGNGPIMANAMVSAGFPLRYIGSLGNPNIAPVFQDFAKKTEAVSISEPGLTNAIEFNDGKIMMGITRYLEDITYGAIVESMGEGALLDELSRSSMIALVNWTMIPNMTQIWEDLLNKALPMLPPIDGGRSFFFDLADPEKRSESDLVTALRTIGKFQNHGNAVLGLNLAEGQQVSKAFGIDEDGETPESLKAMAAKIRRELGIKALVVHPKERAACATKDGEWCVEGPYVENPKITTGAGDHFNAGFMTGQQLGLSPEGCLTVGVCFSGFYVRTAKSPSLNDIDGFLHEWKS</sequence>
<protein>
    <submittedName>
        <fullName evidence="1">Carbohydrate kinase family protein</fullName>
    </submittedName>
</protein>
<reference evidence="1" key="1">
    <citation type="submission" date="2021-01" db="EMBL/GenBank/DDBJ databases">
        <title>Modified the classification status of verrucomicrobia.</title>
        <authorList>
            <person name="Feng X."/>
        </authorList>
    </citation>
    <scope>NUCLEOTIDE SEQUENCE</scope>
    <source>
        <strain evidence="1">KCTC 13126</strain>
    </source>
</reference>
<dbReference type="SUPFAM" id="SSF53613">
    <property type="entry name" value="Ribokinase-like"/>
    <property type="match status" value="1"/>
</dbReference>
<dbReference type="RefSeq" id="WP_200355725.1">
    <property type="nucleotide sequence ID" value="NZ_JAENIL010000019.1"/>
</dbReference>
<dbReference type="InterPro" id="IPR057621">
    <property type="entry name" value="Khk_prokaryotic"/>
</dbReference>
<dbReference type="Pfam" id="PF25270">
    <property type="entry name" value="Khk"/>
    <property type="match status" value="1"/>
</dbReference>
<proteinExistence type="predicted"/>